<organism evidence="1 2">
    <name type="scientific">Enterobacter cloacae</name>
    <dbReference type="NCBI Taxonomy" id="550"/>
    <lineage>
        <taxon>Bacteria</taxon>
        <taxon>Pseudomonadati</taxon>
        <taxon>Pseudomonadota</taxon>
        <taxon>Gammaproteobacteria</taxon>
        <taxon>Enterobacterales</taxon>
        <taxon>Enterobacteriaceae</taxon>
        <taxon>Enterobacter</taxon>
        <taxon>Enterobacter cloacae complex</taxon>
    </lineage>
</organism>
<protein>
    <submittedName>
        <fullName evidence="1">Uncharacterized protein</fullName>
    </submittedName>
</protein>
<evidence type="ECO:0000313" key="2">
    <source>
        <dbReference type="Proteomes" id="UP001158360"/>
    </source>
</evidence>
<evidence type="ECO:0000313" key="1">
    <source>
        <dbReference type="EMBL" id="MDH0198137.1"/>
    </source>
</evidence>
<reference evidence="1" key="1">
    <citation type="submission" date="2022-09" db="EMBL/GenBank/DDBJ databases">
        <title>Intensive care unit water sources are persistently colonized with multi-drug resistant bacteria and are the site of extensive horizontal gene transfer of antibiotic resistance genes.</title>
        <authorList>
            <person name="Diorio-Toth L."/>
        </authorList>
    </citation>
    <scope>NUCLEOTIDE SEQUENCE</scope>
    <source>
        <strain evidence="1">GD04139</strain>
    </source>
</reference>
<gene>
    <name evidence="1" type="ORF">N7383_21170</name>
</gene>
<dbReference type="RefSeq" id="WP_280021267.1">
    <property type="nucleotide sequence ID" value="NZ_JAODZM010000043.1"/>
</dbReference>
<accession>A0AAW6SBL7</accession>
<dbReference type="Proteomes" id="UP001158360">
    <property type="component" value="Unassembled WGS sequence"/>
</dbReference>
<dbReference type="AlphaFoldDB" id="A0AAW6SBL7"/>
<dbReference type="EMBL" id="JAODZM010000043">
    <property type="protein sequence ID" value="MDH0198137.1"/>
    <property type="molecule type" value="Genomic_DNA"/>
</dbReference>
<sequence>MLDKICFKGFDLEGSSLFINDDDNSEGGKYSLKFSEHRVIPQNDEDGNWVFIEVTPSVIGFPRDQTNIDDSEDVLFKAEANLTLTFECYLDEKVTEDFYNENSWFFENYVYVCTKLVFENMFKDTVLDTIKLPWSPKPTDN</sequence>
<name>A0AAW6SBL7_ENTCL</name>
<proteinExistence type="predicted"/>
<comment type="caution">
    <text evidence="1">The sequence shown here is derived from an EMBL/GenBank/DDBJ whole genome shotgun (WGS) entry which is preliminary data.</text>
</comment>